<dbReference type="Proteomes" id="UP000026923">
    <property type="component" value="Unassembled WGS sequence"/>
</dbReference>
<dbReference type="OrthoDB" id="9800503at2"/>
<evidence type="ECO:0000313" key="3">
    <source>
        <dbReference type="Proteomes" id="UP000026923"/>
    </source>
</evidence>
<dbReference type="AlphaFoldDB" id="A0A061JPT6"/>
<reference evidence="2 3" key="1">
    <citation type="journal article" date="2013" name="Genome Announc.">
        <title>Draft Genome of the Nitrogen-Fixing Bacterium Pseudomonas stutzeri Strain KOS6 Isolated from Industrial Hydrocarbon Sludge.</title>
        <authorList>
            <person name="Grigoryeva T.V."/>
            <person name="Laikov A.V."/>
            <person name="Naumova R.P."/>
            <person name="Manolov A.I."/>
            <person name="Larin A.K."/>
            <person name="Karpova I.Y."/>
            <person name="Semashko T.A."/>
            <person name="Alexeev D.G."/>
            <person name="Kostryukova E.S."/>
            <person name="Muller R."/>
            <person name="Govorun V.M."/>
        </authorList>
    </citation>
    <scope>NUCLEOTIDE SEQUENCE [LARGE SCALE GENOMIC DNA]</scope>
    <source>
        <strain evidence="2 3">KOS6</strain>
    </source>
</reference>
<comment type="caution">
    <text evidence="2">The sequence shown here is derived from an EMBL/GenBank/DDBJ whole genome shotgun (WGS) entry which is preliminary data.</text>
</comment>
<gene>
    <name evidence="2" type="ORF">B597_015875</name>
</gene>
<dbReference type="InterPro" id="IPR036165">
    <property type="entry name" value="YefM-like_sf"/>
</dbReference>
<evidence type="ECO:0000313" key="2">
    <source>
        <dbReference type="EMBL" id="EWC40340.1"/>
    </source>
</evidence>
<sequence>MKTMDISEITPQLDEIIKLIEQGESVLITINGTPSFRAIPANKKRVGLLTGMPPVPDDIKSPFADEIEEMFYGSRDKSSDE</sequence>
<dbReference type="RefSeq" id="WP_003295180.1">
    <property type="nucleotide sequence ID" value="NZ_KK020679.1"/>
</dbReference>
<evidence type="ECO:0000256" key="1">
    <source>
        <dbReference type="ARBA" id="ARBA00009981"/>
    </source>
</evidence>
<proteinExistence type="inferred from homology"/>
<dbReference type="SUPFAM" id="SSF143120">
    <property type="entry name" value="YefM-like"/>
    <property type="match status" value="1"/>
</dbReference>
<comment type="similarity">
    <text evidence="1">Belongs to the phD/YefM antitoxin family.</text>
</comment>
<name>A0A061JPT6_STUST</name>
<dbReference type="HOGENOM" id="CLU_163140_3_1_6"/>
<accession>A0A061JPT6</accession>
<organism evidence="2 3">
    <name type="scientific">Stutzerimonas stutzeri KOS6</name>
    <dbReference type="NCBI Taxonomy" id="1218352"/>
    <lineage>
        <taxon>Bacteria</taxon>
        <taxon>Pseudomonadati</taxon>
        <taxon>Pseudomonadota</taxon>
        <taxon>Gammaproteobacteria</taxon>
        <taxon>Pseudomonadales</taxon>
        <taxon>Pseudomonadaceae</taxon>
        <taxon>Stutzerimonas</taxon>
    </lineage>
</organism>
<dbReference type="EMBL" id="AMCZ02000022">
    <property type="protein sequence ID" value="EWC40340.1"/>
    <property type="molecule type" value="Genomic_DNA"/>
</dbReference>
<protein>
    <submittedName>
        <fullName evidence="2">Prevent-host-death protein</fullName>
    </submittedName>
</protein>